<protein>
    <submittedName>
        <fullName evidence="1">Uncharacterized protein</fullName>
    </submittedName>
</protein>
<keyword evidence="2" id="KW-1185">Reference proteome</keyword>
<evidence type="ECO:0000313" key="2">
    <source>
        <dbReference type="Proteomes" id="UP000242561"/>
    </source>
</evidence>
<proteinExistence type="predicted"/>
<organism evidence="1 2">
    <name type="scientific">Sphingorhabdus lutea</name>
    <dbReference type="NCBI Taxonomy" id="1913578"/>
    <lineage>
        <taxon>Bacteria</taxon>
        <taxon>Pseudomonadati</taxon>
        <taxon>Pseudomonadota</taxon>
        <taxon>Alphaproteobacteria</taxon>
        <taxon>Sphingomonadales</taxon>
        <taxon>Sphingomonadaceae</taxon>
        <taxon>Sphingorhabdus</taxon>
    </lineage>
</organism>
<accession>A0A1L3JA76</accession>
<name>A0A1L3JA76_9SPHN</name>
<dbReference type="Gene3D" id="1.20.120.20">
    <property type="entry name" value="Apolipoprotein"/>
    <property type="match status" value="1"/>
</dbReference>
<dbReference type="STRING" id="1913578.LPB140_03460"/>
<evidence type="ECO:0000313" key="1">
    <source>
        <dbReference type="EMBL" id="APG62027.1"/>
    </source>
</evidence>
<sequence length="172" mass="18135">MTNALFQIAGSAPLIDVNGIAYKAGLSAEAARAAGEIVFARLSGEDIDLTKALVHASSNSGADPKQILDMLKVIGDEFAKPLPEASPGFTEQLSNIGSAASEQVSHIAGSVKEKISDIDLSSVKEKISDIDLSTAKENLNAAKEKSAEIGQQVADKANQVIERVKLKFKKEE</sequence>
<dbReference type="EMBL" id="CP018154">
    <property type="protein sequence ID" value="APG62027.1"/>
    <property type="molecule type" value="Genomic_DNA"/>
</dbReference>
<reference evidence="1 2" key="1">
    <citation type="submission" date="2016-11" db="EMBL/GenBank/DDBJ databases">
        <title>Sphingorhabdus sp. LPB0140, isolated from marine environment.</title>
        <authorList>
            <person name="Kim E."/>
            <person name="Yi H."/>
        </authorList>
    </citation>
    <scope>NUCLEOTIDE SEQUENCE [LARGE SCALE GENOMIC DNA]</scope>
    <source>
        <strain evidence="1 2">LPB0140</strain>
    </source>
</reference>
<dbReference type="RefSeq" id="WP_072558674.1">
    <property type="nucleotide sequence ID" value="NZ_CP018154.1"/>
</dbReference>
<dbReference type="AlphaFoldDB" id="A0A1L3JA76"/>
<dbReference type="Proteomes" id="UP000242561">
    <property type="component" value="Chromosome"/>
</dbReference>
<dbReference type="KEGG" id="sphl:LPB140_03460"/>
<gene>
    <name evidence="1" type="ORF">LPB140_03460</name>
</gene>